<organism evidence="1 2">
    <name type="scientific">Linnemannia elongata AG-77</name>
    <dbReference type="NCBI Taxonomy" id="1314771"/>
    <lineage>
        <taxon>Eukaryota</taxon>
        <taxon>Fungi</taxon>
        <taxon>Fungi incertae sedis</taxon>
        <taxon>Mucoromycota</taxon>
        <taxon>Mortierellomycotina</taxon>
        <taxon>Mortierellomycetes</taxon>
        <taxon>Mortierellales</taxon>
        <taxon>Mortierellaceae</taxon>
        <taxon>Linnemannia</taxon>
    </lineage>
</organism>
<dbReference type="InterPro" id="IPR032675">
    <property type="entry name" value="LRR_dom_sf"/>
</dbReference>
<dbReference type="OrthoDB" id="2387617at2759"/>
<keyword evidence="2" id="KW-1185">Reference proteome</keyword>
<sequence>MVSYDLLELAFLRTQSRLTTVSVKLDTSVVNVSILWTLCRLPYLTHLSLQVYGTIELAVLVAETLGCCPGLESLTLERWIPNTPRPLLKMLKANVKRKMASRFNQSPKTVQEAVGRNELAPIRLGSPLPVAQPLQRFPSTMESSTITNNIRRLDLCMLLDDVPVFDELIKSCSQLNDLHLRDELIALDHQSWTTLSSRCPNLWTLRLTGKKSRLLIGSSVLLIPLFPRLESLHVHLQAIQWTDWATTNVDRCLAEHEQKFGTRHPLKTLSLTSDNTTSLPIISCILAARSLDIQTLTVGSLWSSQDSYDIDPVHGASASRFLINLSQEHLRSPWHALRETLVQLDMHTTIIATKDITRTFLRRLQDLPKLRALCVSTRHIHDWVPPSYRALHFIWKGELPVAHTFGQSSVVDSIGVNHGDFFTIKLPTVSYSFAPLREFFIKSYPFGHGGYKDITIEQALFVLAAMPGLEYFVAEDGVISKESLVELKEGLPKQFRPLPKECLAWIDTVHGYK</sequence>
<dbReference type="EMBL" id="KV442053">
    <property type="protein sequence ID" value="OAQ27890.1"/>
    <property type="molecule type" value="Genomic_DNA"/>
</dbReference>
<dbReference type="Gene3D" id="3.80.10.10">
    <property type="entry name" value="Ribonuclease Inhibitor"/>
    <property type="match status" value="1"/>
</dbReference>
<evidence type="ECO:0000313" key="2">
    <source>
        <dbReference type="Proteomes" id="UP000078512"/>
    </source>
</evidence>
<gene>
    <name evidence="1" type="ORF">K457DRAFT_127226</name>
</gene>
<evidence type="ECO:0000313" key="1">
    <source>
        <dbReference type="EMBL" id="OAQ27890.1"/>
    </source>
</evidence>
<dbReference type="Proteomes" id="UP000078512">
    <property type="component" value="Unassembled WGS sequence"/>
</dbReference>
<reference evidence="1 2" key="1">
    <citation type="submission" date="2016-05" db="EMBL/GenBank/DDBJ databases">
        <title>Genome sequencing reveals origins of a unique bacterial endosymbiosis in the earliest lineages of terrestrial Fungi.</title>
        <authorList>
            <consortium name="DOE Joint Genome Institute"/>
            <person name="Uehling J."/>
            <person name="Gryganskyi A."/>
            <person name="Hameed K."/>
            <person name="Tschaplinski T."/>
            <person name="Misztal P."/>
            <person name="Wu S."/>
            <person name="Desiro A."/>
            <person name="Vande Pol N."/>
            <person name="Du Z.-Y."/>
            <person name="Zienkiewicz A."/>
            <person name="Zienkiewicz K."/>
            <person name="Morin E."/>
            <person name="Tisserant E."/>
            <person name="Splivallo R."/>
            <person name="Hainaut M."/>
            <person name="Henrissat B."/>
            <person name="Ohm R."/>
            <person name="Kuo A."/>
            <person name="Yan J."/>
            <person name="Lipzen A."/>
            <person name="Nolan M."/>
            <person name="Labutti K."/>
            <person name="Barry K."/>
            <person name="Goldstein A."/>
            <person name="Labbe J."/>
            <person name="Schadt C."/>
            <person name="Tuskan G."/>
            <person name="Grigoriev I."/>
            <person name="Martin F."/>
            <person name="Vilgalys R."/>
            <person name="Bonito G."/>
        </authorList>
    </citation>
    <scope>NUCLEOTIDE SEQUENCE [LARGE SCALE GENOMIC DNA]</scope>
    <source>
        <strain evidence="1 2">AG-77</strain>
    </source>
</reference>
<proteinExistence type="predicted"/>
<accession>A0A197JRR7</accession>
<dbReference type="AlphaFoldDB" id="A0A197JRR7"/>
<protein>
    <recommendedName>
        <fullName evidence="3">F-box domain-containing protein</fullName>
    </recommendedName>
</protein>
<name>A0A197JRR7_9FUNG</name>
<evidence type="ECO:0008006" key="3">
    <source>
        <dbReference type="Google" id="ProtNLM"/>
    </source>
</evidence>